<dbReference type="EMBL" id="AWTN01000092">
    <property type="protein sequence ID" value="KGG91674.1"/>
    <property type="molecule type" value="Genomic_DNA"/>
</dbReference>
<comment type="caution">
    <text evidence="1">The sequence shown here is derived from an EMBL/GenBank/DDBJ whole genome shotgun (WGS) entry which is preliminary data.</text>
</comment>
<accession>A0A0E3BG34</accession>
<proteinExistence type="predicted"/>
<organism evidence="1 4">
    <name type="scientific">Comamonas thiooxydans</name>
    <dbReference type="NCBI Taxonomy" id="363952"/>
    <lineage>
        <taxon>Bacteria</taxon>
        <taxon>Pseudomonadati</taxon>
        <taxon>Pseudomonadota</taxon>
        <taxon>Betaproteobacteria</taxon>
        <taxon>Burkholderiales</taxon>
        <taxon>Comamonadaceae</taxon>
        <taxon>Comamonas</taxon>
    </lineage>
</organism>
<dbReference type="AlphaFoldDB" id="A0A0E3BG34"/>
<evidence type="ECO:0000313" key="2">
    <source>
        <dbReference type="EMBL" id="KGH12933.1"/>
    </source>
</evidence>
<keyword evidence="3" id="KW-1185">Reference proteome</keyword>
<evidence type="ECO:0000313" key="4">
    <source>
        <dbReference type="Proteomes" id="UP000029567"/>
    </source>
</evidence>
<dbReference type="Proteomes" id="UP000029549">
    <property type="component" value="Unassembled WGS sequence"/>
</dbReference>
<evidence type="ECO:0000313" key="1">
    <source>
        <dbReference type="EMBL" id="KGG91674.1"/>
    </source>
</evidence>
<gene>
    <name evidence="1" type="ORF">P245_13805</name>
    <name evidence="2" type="ORF">P608_09845</name>
</gene>
<dbReference type="EMBL" id="AWTP01000103">
    <property type="protein sequence ID" value="KGH12933.1"/>
    <property type="molecule type" value="Genomic_DNA"/>
</dbReference>
<protein>
    <submittedName>
        <fullName evidence="1">Uncharacterized protein</fullName>
    </submittedName>
</protein>
<reference evidence="3 4" key="1">
    <citation type="submission" date="2013-09" db="EMBL/GenBank/DDBJ databases">
        <title>High correlation between genotypes and phenotypes of environmental bacteria Comamonas testosteroni strains.</title>
        <authorList>
            <person name="Liu L."/>
            <person name="Zhu W."/>
            <person name="Xia X."/>
            <person name="Xu B."/>
            <person name="Luo M."/>
            <person name="Wang G."/>
        </authorList>
    </citation>
    <scope>NUCLEOTIDE SEQUENCE [LARGE SCALE GENOMIC DNA]</scope>
    <source>
        <strain evidence="2 3">DF2</strain>
        <strain evidence="1 4">JL14</strain>
    </source>
</reference>
<dbReference type="Proteomes" id="UP000029567">
    <property type="component" value="Unassembled WGS sequence"/>
</dbReference>
<sequence length="57" mass="6300">MGADEHALTPNHGVTAQLDIDGNRTEIEVGPDKRIQDFARRTMDKPVDFVVEPVVVV</sequence>
<evidence type="ECO:0000313" key="3">
    <source>
        <dbReference type="Proteomes" id="UP000029549"/>
    </source>
</evidence>
<name>A0A0E3BG34_9BURK</name>